<evidence type="ECO:0000259" key="4">
    <source>
        <dbReference type="Pfam" id="PF12804"/>
    </source>
</evidence>
<evidence type="ECO:0000256" key="3">
    <source>
        <dbReference type="ARBA" id="ARBA00022842"/>
    </source>
</evidence>
<dbReference type="AlphaFoldDB" id="A0A9Q8TXY8"/>
<sequence>MRKIIIPCAGKSSRMKSSVPKQLLKINGRAAINYLLEEVNKYFETIIIPIPKDKSSKELFNKNIEDHFLSKIKFIESESGSGDGQAVLDGLSSFKANGSLIFVCWGDTFIIDSTSAFEKHLNISEGADIFVPLIFDKNPYVKYVLKENSEFVKDIHLSIDNKIEINWDEGLADQSIFIVKDSIIQQLQEYKNDLNGSPLNFLRFMNSFSKSLKIKALKMPKRISKSYNIESEFLDIKSFI</sequence>
<dbReference type="Pfam" id="PF12804">
    <property type="entry name" value="NTP_transf_3"/>
    <property type="match status" value="1"/>
</dbReference>
<evidence type="ECO:0000256" key="1">
    <source>
        <dbReference type="ARBA" id="ARBA00022679"/>
    </source>
</evidence>
<reference evidence="5" key="1">
    <citation type="submission" date="2022-05" db="EMBL/GenBank/DDBJ databases">
        <title>Single-amplified genomics reveal most streamlined microbe among free-living bacteria.</title>
        <authorList>
            <person name="Roda-Garcia J."/>
            <person name="Haro-Moreno J.M."/>
            <person name="Rodriguez-Valera F."/>
            <person name="Almagro-Moreno S."/>
            <person name="Lopez-Perez M."/>
        </authorList>
    </citation>
    <scope>NUCLEOTIDE SEQUENCE</scope>
    <source>
        <strain evidence="5">TMED112-D2-2</strain>
    </source>
</reference>
<feature type="domain" description="MobA-like NTP transferase" evidence="4">
    <location>
        <begin position="5"/>
        <end position="132"/>
    </location>
</feature>
<proteinExistence type="predicted"/>
<evidence type="ECO:0000313" key="5">
    <source>
        <dbReference type="EMBL" id="URQ62949.1"/>
    </source>
</evidence>
<evidence type="ECO:0000313" key="6">
    <source>
        <dbReference type="Proteomes" id="UP001056381"/>
    </source>
</evidence>
<dbReference type="PANTHER" id="PTHR43584">
    <property type="entry name" value="NUCLEOTIDYL TRANSFERASE"/>
    <property type="match status" value="1"/>
</dbReference>
<organism evidence="5 6">
    <name type="scientific">SAR86 cluster bacterium</name>
    <dbReference type="NCBI Taxonomy" id="2030880"/>
    <lineage>
        <taxon>Bacteria</taxon>
        <taxon>Pseudomonadati</taxon>
        <taxon>Pseudomonadota</taxon>
        <taxon>Gammaproteobacteria</taxon>
        <taxon>SAR86 cluster</taxon>
    </lineage>
</organism>
<protein>
    <submittedName>
        <fullName evidence="5">NTP transferase domain-containing protein</fullName>
    </submittedName>
</protein>
<keyword evidence="1 5" id="KW-0808">Transferase</keyword>
<dbReference type="Gene3D" id="3.90.550.10">
    <property type="entry name" value="Spore Coat Polysaccharide Biosynthesis Protein SpsA, Chain A"/>
    <property type="match status" value="1"/>
</dbReference>
<dbReference type="GO" id="GO:0016779">
    <property type="term" value="F:nucleotidyltransferase activity"/>
    <property type="evidence" value="ECO:0007669"/>
    <property type="project" value="UniProtKB-KW"/>
</dbReference>
<accession>A0A9Q8TXY8</accession>
<gene>
    <name evidence="5" type="ORF">M9B40_04300</name>
</gene>
<name>A0A9Q8TXY8_9GAMM</name>
<keyword evidence="3" id="KW-0460">Magnesium</keyword>
<dbReference type="Proteomes" id="UP001056381">
    <property type="component" value="Chromosome"/>
</dbReference>
<dbReference type="EMBL" id="CP097966">
    <property type="protein sequence ID" value="URQ62949.1"/>
    <property type="molecule type" value="Genomic_DNA"/>
</dbReference>
<evidence type="ECO:0000256" key="2">
    <source>
        <dbReference type="ARBA" id="ARBA00022695"/>
    </source>
</evidence>
<dbReference type="InterPro" id="IPR029044">
    <property type="entry name" value="Nucleotide-diphossugar_trans"/>
</dbReference>
<dbReference type="PANTHER" id="PTHR43584:SF8">
    <property type="entry name" value="N-ACETYLMURAMATE ALPHA-1-PHOSPHATE URIDYLYLTRANSFERASE"/>
    <property type="match status" value="1"/>
</dbReference>
<dbReference type="InterPro" id="IPR050065">
    <property type="entry name" value="GlmU-like"/>
</dbReference>
<dbReference type="SUPFAM" id="SSF53448">
    <property type="entry name" value="Nucleotide-diphospho-sugar transferases"/>
    <property type="match status" value="1"/>
</dbReference>
<keyword evidence="6" id="KW-1185">Reference proteome</keyword>
<keyword evidence="2" id="KW-0548">Nucleotidyltransferase</keyword>
<dbReference type="InterPro" id="IPR025877">
    <property type="entry name" value="MobA-like_NTP_Trfase"/>
</dbReference>